<dbReference type="Pfam" id="PF00630">
    <property type="entry name" value="Filamin"/>
    <property type="match status" value="3"/>
</dbReference>
<feature type="compositionally biased region" description="Basic and acidic residues" evidence="4">
    <location>
        <begin position="591"/>
        <end position="627"/>
    </location>
</feature>
<dbReference type="InterPro" id="IPR017868">
    <property type="entry name" value="Filamin/ABP280_repeat-like"/>
</dbReference>
<dbReference type="EMBL" id="KB008074">
    <property type="protein sequence ID" value="ELR13824.1"/>
    <property type="molecule type" value="Genomic_DNA"/>
</dbReference>
<evidence type="ECO:0000313" key="6">
    <source>
        <dbReference type="EMBL" id="ELR13824.1"/>
    </source>
</evidence>
<feature type="repeat" description="RCC1" evidence="3">
    <location>
        <begin position="248"/>
        <end position="299"/>
    </location>
</feature>
<feature type="repeat" description="Filamin" evidence="2">
    <location>
        <begin position="1250"/>
        <end position="1300"/>
    </location>
</feature>
<dbReference type="GeneID" id="14914360"/>
<feature type="compositionally biased region" description="Basic and acidic residues" evidence="4">
    <location>
        <begin position="1433"/>
        <end position="1453"/>
    </location>
</feature>
<dbReference type="PANTHER" id="PTHR22872">
    <property type="entry name" value="BTK-BINDING PROTEIN-RELATED"/>
    <property type="match status" value="1"/>
</dbReference>
<feature type="repeat" description="RCC1" evidence="3">
    <location>
        <begin position="180"/>
        <end position="247"/>
    </location>
</feature>
<dbReference type="PROSITE" id="PS50194">
    <property type="entry name" value="FILAMIN_REPEAT"/>
    <property type="match status" value="3"/>
</dbReference>
<sequence length="1825" mass="198731">MPHSQVETQFGKRQVKQVSAGLYQTWATSANGECHLWKEGTSMSADLRALATKEKCVQVSCGQTYSALLFESGVGKVYNSGHLTSLPPVLETEDESSVVIKQSDWRLLDFGGKSVASIAVGQMYSAAVTTDGGLWTFGIGPLGHAISVKQDPEQVEALRGKKVVAVACGSFHMGCVTESGELYTWGSSVWHQLGGQAAHITIIACYSTAGHGERKNVVEPRRVTALEGKRVVEVSCGAYHTAVRTDAGRVYTFGAGSLGALGHGDLVDQEIPRLVDSLVNRCVQHVSCGWYHTTVVVGMDPNISLLRDEMGKLLHEQSDFFDIDVYCGQEPAKPPIRAHKIASVRQVVLAARCPKLAEVLAADPGKQELYISGMDSATLAEFLHFLYTDTTRQGLDVDMLLNLLSVGVAYNSALLQKRCVELFQDELSLDNVLAHWRKVLDKPEPWVLDYRQMLHNAVVGFILREDNLQLLATKDVEALQAMMPHDPRLTSAAEAQLVRRPDGQLLVDRPLSSSRGALRASQQRIRPDEVIEEEVATEEELEEEKKKEEKEGEAKEAKKESEESEAAENKEEQQHEVVESLKTTDTQEEVVEAKAEATEAEPRARSQCETEEIARWEAETANEEKVAQETSTTADDATERDTETKEEEETTTTETEQERNTGSSGSEASTSAPPSVEKSNQEEIKVEVVVVEEEEPEEPTTYTFHTDLQRFVKCSQFADVTFAVEGELIPAHKAILCGRSEHFRAMFTSGMRESQAEVIDVHDITLPAFNALLNYLYSGVVEITEDNVVELLMISNQYTLTHLQEQCECYVEKGIYKDNAAYILEMAHRYQTHHLRTIAMNYMLQQRDHVMRTEGFQELSDELLQEFKSNVACAKNCKATGTGASKGYEGETAFFKIEAFDEFGNKCARGGENFKVQILEETPAERAVRKRREAEAKRKVAEAQKTTATTCTVTPDTAAPGDTTTTAAVEETSDTAAAQAGEYKSGAEEKEATKEKLEAEEEKEKKNEGEEEEVEEEGVDSEKEEEDYRNRKPIVDAEAGEEEQQHETQWLAYHDDEFWVCEECTLLNSKTLTCAVCDAARPVVTNSGSSKWIRAVHLLGNNDGSYLVSYVALRSGRYSLHIKLGDEPIAGSPYFLRVEPAYAASQCTADGEGLRRVEIDNETTFTIQARDMFGRPIRAGSKWFVVRLSHQEESANSHMDWKADKGMVTDNNDGTYTARYTQRQVGKFYVSVLLGHMHISGSPFTVRAVSTVAHAANCVAFGDGLERAVIGRPAAFTIQAKDRQDNPLDKGGDKFVIVITRTTDQGSADDVNGDNDNDDDVRSLLASLPVGGPPPAPAKARPTRAVAVQDSSAFAGGLGQLRHKLADDEQAAPMVDDGAGDAAAGATATPASAQLPRTFRRAQRRNRDALSPSPQPADEGGDGSTSPEENEKENEKEKELEEHPHTKTKRESKESEEDSEEGSEEEGEEEKEGRRKRNLLDVDSNATTVASTRRPLPPPAVIQSRISKAAEASQREFNITVEDQGVGVYLVHYTVKEASDSYRIHILHNNQHILGSPFALANVTEAPQPTSQQLGQTEPQSTSFLAFIEAEAGGGRPASRKGRGPRRPGSKSSTTTTTTTPLAADLDTPAAAADASGEEKGDSGWDVTPHRSEGEEVKTEAEAETEAPVVDEGQVAAPLGFTVCWESTAVSTFETTDTSSPFFRPSFTFTPAASDPASTDATPTTTEGTALFSPSPSASPSPTPASPFGSPFSSPASTSPFTGFSPFSAASTSSLTPSLTTTTATTSPSSGLSPVAKARAAGKRSAATRTKAKPAAASPPSRIEF</sequence>
<dbReference type="InterPro" id="IPR001298">
    <property type="entry name" value="Filamin/ABP280_rpt"/>
</dbReference>
<accession>L8GLW0</accession>
<dbReference type="InterPro" id="IPR009091">
    <property type="entry name" value="RCC1/BLIP-II"/>
</dbReference>
<feature type="compositionally biased region" description="Low complexity" evidence="4">
    <location>
        <begin position="1610"/>
        <end position="1635"/>
    </location>
</feature>
<feature type="compositionally biased region" description="Basic and acidic residues" evidence="4">
    <location>
        <begin position="985"/>
        <end position="1008"/>
    </location>
</feature>
<evidence type="ECO:0000256" key="2">
    <source>
        <dbReference type="PROSITE-ProRule" id="PRU00087"/>
    </source>
</evidence>
<feature type="compositionally biased region" description="Low complexity" evidence="4">
    <location>
        <begin position="1374"/>
        <end position="1393"/>
    </location>
</feature>
<evidence type="ECO:0000256" key="1">
    <source>
        <dbReference type="ARBA" id="ARBA00022737"/>
    </source>
</evidence>
<dbReference type="InterPro" id="IPR000210">
    <property type="entry name" value="BTB/POZ_dom"/>
</dbReference>
<reference evidence="6 7" key="1">
    <citation type="journal article" date="2013" name="Genome Biol.">
        <title>Genome of Acanthamoeba castellanii highlights extensive lateral gene transfer and early evolution of tyrosine kinase signaling.</title>
        <authorList>
            <person name="Clarke M."/>
            <person name="Lohan A.J."/>
            <person name="Liu B."/>
            <person name="Lagkouvardos I."/>
            <person name="Roy S."/>
            <person name="Zafar N."/>
            <person name="Bertelli C."/>
            <person name="Schilde C."/>
            <person name="Kianianmomeni A."/>
            <person name="Burglin T.R."/>
            <person name="Frech C."/>
            <person name="Turcotte B."/>
            <person name="Kopec K.O."/>
            <person name="Synnott J.M."/>
            <person name="Choo C."/>
            <person name="Paponov I."/>
            <person name="Finkler A."/>
            <person name="Soon Heng Tan C."/>
            <person name="Hutchins A.P."/>
            <person name="Weinmeier T."/>
            <person name="Rattei T."/>
            <person name="Chu J.S."/>
            <person name="Gimenez G."/>
            <person name="Irimia M."/>
            <person name="Rigden D.J."/>
            <person name="Fitzpatrick D.A."/>
            <person name="Lorenzo-Morales J."/>
            <person name="Bateman A."/>
            <person name="Chiu C.H."/>
            <person name="Tang P."/>
            <person name="Hegemann P."/>
            <person name="Fromm H."/>
            <person name="Raoult D."/>
            <person name="Greub G."/>
            <person name="Miranda-Saavedra D."/>
            <person name="Chen N."/>
            <person name="Nash P."/>
            <person name="Ginger M.L."/>
            <person name="Horn M."/>
            <person name="Schaap P."/>
            <person name="Caler L."/>
            <person name="Loftus B."/>
        </authorList>
    </citation>
    <scope>NUCLEOTIDE SEQUENCE [LARGE SCALE GENOMIC DNA]</scope>
    <source>
        <strain evidence="6 7">Neff</strain>
    </source>
</reference>
<dbReference type="Pfam" id="PF00651">
    <property type="entry name" value="BTB"/>
    <property type="match status" value="2"/>
</dbReference>
<dbReference type="InterPro" id="IPR014756">
    <property type="entry name" value="Ig_E-set"/>
</dbReference>
<feature type="compositionally biased region" description="Basic and acidic residues" evidence="4">
    <location>
        <begin position="1637"/>
        <end position="1661"/>
    </location>
</feature>
<dbReference type="InterPro" id="IPR051625">
    <property type="entry name" value="Signaling_Regulatory_Domain"/>
</dbReference>
<gene>
    <name evidence="6" type="ORF">ACA1_076770</name>
</gene>
<dbReference type="CDD" id="cd14733">
    <property type="entry name" value="BACK"/>
    <property type="match status" value="1"/>
</dbReference>
<dbReference type="RefSeq" id="XP_004335837.1">
    <property type="nucleotide sequence ID" value="XM_004335789.1"/>
</dbReference>
<feature type="repeat" description="RCC1" evidence="3">
    <location>
        <begin position="132"/>
        <end position="179"/>
    </location>
</feature>
<dbReference type="SMART" id="SM00225">
    <property type="entry name" value="BTB"/>
    <property type="match status" value="2"/>
</dbReference>
<dbReference type="OrthoDB" id="18090at2759"/>
<dbReference type="PROSITE" id="PS50012">
    <property type="entry name" value="RCC1_3"/>
    <property type="match status" value="3"/>
</dbReference>
<feature type="compositionally biased region" description="Low complexity" evidence="4">
    <location>
        <begin position="1709"/>
        <end position="1736"/>
    </location>
</feature>
<feature type="compositionally biased region" description="Basic and acidic residues" evidence="4">
    <location>
        <begin position="927"/>
        <end position="942"/>
    </location>
</feature>
<feature type="compositionally biased region" description="Basic and acidic residues" evidence="4">
    <location>
        <begin position="1026"/>
        <end position="1035"/>
    </location>
</feature>
<dbReference type="SUPFAM" id="SSF50985">
    <property type="entry name" value="RCC1/BLIP-II"/>
    <property type="match status" value="1"/>
</dbReference>
<organism evidence="6 7">
    <name type="scientific">Acanthamoeba castellanii (strain ATCC 30010 / Neff)</name>
    <dbReference type="NCBI Taxonomy" id="1257118"/>
    <lineage>
        <taxon>Eukaryota</taxon>
        <taxon>Amoebozoa</taxon>
        <taxon>Discosea</taxon>
        <taxon>Longamoebia</taxon>
        <taxon>Centramoebida</taxon>
        <taxon>Acanthamoebidae</taxon>
        <taxon>Acanthamoeba</taxon>
    </lineage>
</organism>
<dbReference type="CDD" id="cd18186">
    <property type="entry name" value="BTB_POZ_ZBTB_KLHL-like"/>
    <property type="match status" value="1"/>
</dbReference>
<proteinExistence type="predicted"/>
<evidence type="ECO:0000256" key="4">
    <source>
        <dbReference type="SAM" id="MobiDB-lite"/>
    </source>
</evidence>
<feature type="region of interest" description="Disordered" evidence="4">
    <location>
        <begin position="516"/>
        <end position="683"/>
    </location>
</feature>
<feature type="compositionally biased region" description="Low complexity" evidence="4">
    <location>
        <begin position="943"/>
        <end position="969"/>
    </location>
</feature>
<evidence type="ECO:0000256" key="3">
    <source>
        <dbReference type="PROSITE-ProRule" id="PRU00235"/>
    </source>
</evidence>
<feature type="region of interest" description="Disordered" evidence="4">
    <location>
        <begin position="1305"/>
        <end position="1344"/>
    </location>
</feature>
<dbReference type="Gene3D" id="2.130.10.30">
    <property type="entry name" value="Regulator of chromosome condensation 1/beta-lactamase-inhibitor protein II"/>
    <property type="match status" value="2"/>
</dbReference>
<feature type="domain" description="BTB" evidence="5">
    <location>
        <begin position="718"/>
        <end position="785"/>
    </location>
</feature>
<feature type="repeat" description="Filamin" evidence="2">
    <location>
        <begin position="1096"/>
        <end position="1138"/>
    </location>
</feature>
<keyword evidence="7" id="KW-1185">Reference proteome</keyword>
<dbReference type="KEGG" id="acan:ACA1_076770"/>
<dbReference type="SUPFAM" id="SSF81296">
    <property type="entry name" value="E set domains"/>
    <property type="match status" value="3"/>
</dbReference>
<dbReference type="PROSITE" id="PS50097">
    <property type="entry name" value="BTB"/>
    <property type="match status" value="1"/>
</dbReference>
<dbReference type="InterPro" id="IPR011333">
    <property type="entry name" value="SKP1/BTB/POZ_sf"/>
</dbReference>
<keyword evidence="1" id="KW-0677">Repeat</keyword>
<evidence type="ECO:0000259" key="5">
    <source>
        <dbReference type="PROSITE" id="PS50097"/>
    </source>
</evidence>
<dbReference type="Pfam" id="PF00415">
    <property type="entry name" value="RCC1"/>
    <property type="match status" value="3"/>
</dbReference>
<evidence type="ECO:0000313" key="7">
    <source>
        <dbReference type="Proteomes" id="UP000011083"/>
    </source>
</evidence>
<dbReference type="Proteomes" id="UP000011083">
    <property type="component" value="Unassembled WGS sequence"/>
</dbReference>
<feature type="repeat" description="Filamin" evidence="2">
    <location>
        <begin position="1139"/>
        <end position="1248"/>
    </location>
</feature>
<feature type="region of interest" description="Disordered" evidence="4">
    <location>
        <begin position="1374"/>
        <end position="1499"/>
    </location>
</feature>
<dbReference type="SUPFAM" id="SSF54695">
    <property type="entry name" value="POZ domain"/>
    <property type="match status" value="2"/>
</dbReference>
<dbReference type="InterPro" id="IPR013783">
    <property type="entry name" value="Ig-like_fold"/>
</dbReference>
<feature type="compositionally biased region" description="Acidic residues" evidence="4">
    <location>
        <begin position="1454"/>
        <end position="1470"/>
    </location>
</feature>
<dbReference type="SMART" id="SM00557">
    <property type="entry name" value="IG_FLMN"/>
    <property type="match status" value="2"/>
</dbReference>
<dbReference type="Gene3D" id="3.30.710.10">
    <property type="entry name" value="Potassium Channel Kv1.1, Chain A"/>
    <property type="match status" value="2"/>
</dbReference>
<protein>
    <submittedName>
        <fullName evidence="6">BTB/POZ domain containing protein</fullName>
    </submittedName>
</protein>
<dbReference type="InterPro" id="IPR000408">
    <property type="entry name" value="Reg_chr_condens"/>
</dbReference>
<feature type="compositionally biased region" description="Low complexity" evidence="4">
    <location>
        <begin position="661"/>
        <end position="675"/>
    </location>
</feature>
<feature type="region of interest" description="Disordered" evidence="4">
    <location>
        <begin position="1592"/>
        <end position="1673"/>
    </location>
</feature>
<feature type="compositionally biased region" description="Acidic residues" evidence="4">
    <location>
        <begin position="530"/>
        <end position="542"/>
    </location>
</feature>
<name>L8GLW0_ACACF</name>
<feature type="region of interest" description="Disordered" evidence="4">
    <location>
        <begin position="1709"/>
        <end position="1825"/>
    </location>
</feature>
<dbReference type="VEuPathDB" id="AmoebaDB:ACA1_076770"/>
<feature type="compositionally biased region" description="Basic residues" evidence="4">
    <location>
        <begin position="1598"/>
        <end position="1609"/>
    </location>
</feature>
<feature type="compositionally biased region" description="Low complexity" evidence="4">
    <location>
        <begin position="1746"/>
        <end position="1825"/>
    </location>
</feature>
<dbReference type="Gene3D" id="2.60.40.10">
    <property type="entry name" value="Immunoglobulins"/>
    <property type="match status" value="5"/>
</dbReference>
<feature type="compositionally biased region" description="Basic and acidic residues" evidence="4">
    <location>
        <begin position="543"/>
        <end position="579"/>
    </location>
</feature>
<feature type="region of interest" description="Disordered" evidence="4">
    <location>
        <begin position="927"/>
        <end position="1047"/>
    </location>
</feature>
<feature type="compositionally biased region" description="Acidic residues" evidence="4">
    <location>
        <begin position="1009"/>
        <end position="1025"/>
    </location>
</feature>